<dbReference type="SUPFAM" id="SSF57959">
    <property type="entry name" value="Leucine zipper domain"/>
    <property type="match status" value="1"/>
</dbReference>
<evidence type="ECO:0000313" key="3">
    <source>
        <dbReference type="Proteomes" id="UP000007635"/>
    </source>
</evidence>
<dbReference type="GO" id="GO:0000978">
    <property type="term" value="F:RNA polymerase II cis-regulatory region sequence-specific DNA binding"/>
    <property type="evidence" value="ECO:0007669"/>
    <property type="project" value="TreeGrafter"/>
</dbReference>
<dbReference type="GO" id="GO:0005634">
    <property type="term" value="C:nucleus"/>
    <property type="evidence" value="ECO:0007669"/>
    <property type="project" value="InterPro"/>
</dbReference>
<dbReference type="InterPro" id="IPR046347">
    <property type="entry name" value="bZIP_sf"/>
</dbReference>
<evidence type="ECO:0000259" key="1">
    <source>
        <dbReference type="PROSITE" id="PS50217"/>
    </source>
</evidence>
<dbReference type="AlphaFoldDB" id="A0AAQ4R0W0"/>
<dbReference type="PRINTS" id="PR00041">
    <property type="entry name" value="LEUZIPPRCREB"/>
</dbReference>
<accession>A0AAQ4R0W0</accession>
<dbReference type="PANTHER" id="PTHR45879:SF3">
    <property type="entry name" value="CYCLIC AMP RESPONSE ELEMENT-BINDING PROTEIN B"/>
    <property type="match status" value="1"/>
</dbReference>
<dbReference type="Proteomes" id="UP000007635">
    <property type="component" value="Chromosome XXI"/>
</dbReference>
<reference evidence="2" key="3">
    <citation type="submission" date="2025-09" db="UniProtKB">
        <authorList>
            <consortium name="Ensembl"/>
        </authorList>
    </citation>
    <scope>IDENTIFICATION</scope>
</reference>
<dbReference type="PROSITE" id="PS50217">
    <property type="entry name" value="BZIP"/>
    <property type="match status" value="1"/>
</dbReference>
<evidence type="ECO:0000313" key="2">
    <source>
        <dbReference type="Ensembl" id="ENSGACP00000057236.1"/>
    </source>
</evidence>
<dbReference type="GeneTree" id="ENSGT01120000277658"/>
<dbReference type="PANTHER" id="PTHR45879">
    <property type="entry name" value="CYCLIC AMP RESPONSE ELEMENT-BINDING PROTEIN B"/>
    <property type="match status" value="1"/>
</dbReference>
<dbReference type="Pfam" id="PF00170">
    <property type="entry name" value="bZIP_1"/>
    <property type="match status" value="1"/>
</dbReference>
<proteinExistence type="predicted"/>
<organism evidence="2 3">
    <name type="scientific">Gasterosteus aculeatus aculeatus</name>
    <name type="common">three-spined stickleback</name>
    <dbReference type="NCBI Taxonomy" id="481459"/>
    <lineage>
        <taxon>Eukaryota</taxon>
        <taxon>Metazoa</taxon>
        <taxon>Chordata</taxon>
        <taxon>Craniata</taxon>
        <taxon>Vertebrata</taxon>
        <taxon>Euteleostomi</taxon>
        <taxon>Actinopterygii</taxon>
        <taxon>Neopterygii</taxon>
        <taxon>Teleostei</taxon>
        <taxon>Neoteleostei</taxon>
        <taxon>Acanthomorphata</taxon>
        <taxon>Eupercaria</taxon>
        <taxon>Perciformes</taxon>
        <taxon>Cottioidei</taxon>
        <taxon>Gasterosteales</taxon>
        <taxon>Gasterosteidae</taxon>
        <taxon>Gasterosteus</taxon>
    </lineage>
</organism>
<feature type="domain" description="BZIP" evidence="1">
    <location>
        <begin position="47"/>
        <end position="97"/>
    </location>
</feature>
<sequence>MAVTGDGTEAGLSAYWMASQLGDTDSSLPQEAAGASAPCSMEQDEVLLKRESLLMRNRKAARVTRLKKKQYIRCLEERTLALERKNVSLIAEIKAMRHMHRK</sequence>
<dbReference type="GO" id="GO:0000981">
    <property type="term" value="F:DNA-binding transcription factor activity, RNA polymerase II-specific"/>
    <property type="evidence" value="ECO:0007669"/>
    <property type="project" value="TreeGrafter"/>
</dbReference>
<name>A0AAQ4R0W0_GASAC</name>
<reference evidence="2 3" key="1">
    <citation type="journal article" date="2021" name="G3 (Bethesda)">
        <title>Improved contiguity of the threespine stickleback genome using long-read sequencing.</title>
        <authorList>
            <person name="Nath S."/>
            <person name="Shaw D.E."/>
            <person name="White M.A."/>
        </authorList>
    </citation>
    <scope>NUCLEOTIDE SEQUENCE [LARGE SCALE GENOMIC DNA]</scope>
    <source>
        <strain evidence="2 3">Lake Benthic</strain>
    </source>
</reference>
<dbReference type="InterPro" id="IPR004827">
    <property type="entry name" value="bZIP"/>
</dbReference>
<dbReference type="Ensembl" id="ENSGACT00000056135.1">
    <property type="protein sequence ID" value="ENSGACP00000057236.1"/>
    <property type="gene ID" value="ENSGACG00000031282.1"/>
</dbReference>
<dbReference type="Gene3D" id="1.20.5.170">
    <property type="match status" value="1"/>
</dbReference>
<dbReference type="InterPro" id="IPR001630">
    <property type="entry name" value="Leuzip_CREB"/>
</dbReference>
<keyword evidence="3" id="KW-1185">Reference proteome</keyword>
<protein>
    <recommendedName>
        <fullName evidence="1">BZIP domain-containing protein</fullName>
    </recommendedName>
</protein>
<dbReference type="GO" id="GO:0005667">
    <property type="term" value="C:transcription regulator complex"/>
    <property type="evidence" value="ECO:0007669"/>
    <property type="project" value="TreeGrafter"/>
</dbReference>
<reference evidence="2" key="2">
    <citation type="submission" date="2025-08" db="UniProtKB">
        <authorList>
            <consortium name="Ensembl"/>
        </authorList>
    </citation>
    <scope>IDENTIFICATION</scope>
</reference>